<dbReference type="Gene3D" id="3.40.50.2300">
    <property type="match status" value="1"/>
</dbReference>
<dbReference type="GO" id="GO:0032993">
    <property type="term" value="C:protein-DNA complex"/>
    <property type="evidence" value="ECO:0007669"/>
    <property type="project" value="TreeGrafter"/>
</dbReference>
<protein>
    <submittedName>
        <fullName evidence="10">Transcriptional regulator</fullName>
    </submittedName>
</protein>
<name>A0A0D5NLG9_9BACL</name>
<dbReference type="RefSeq" id="WP_045671196.1">
    <property type="nucleotide sequence ID" value="NZ_CP011058.1"/>
</dbReference>
<evidence type="ECO:0000256" key="4">
    <source>
        <dbReference type="ARBA" id="ARBA00023125"/>
    </source>
</evidence>
<dbReference type="PROSITE" id="PS50110">
    <property type="entry name" value="RESPONSE_REGULATORY"/>
    <property type="match status" value="1"/>
</dbReference>
<evidence type="ECO:0000259" key="9">
    <source>
        <dbReference type="PROSITE" id="PS51755"/>
    </source>
</evidence>
<accession>A0A0D5NLG9</accession>
<dbReference type="AlphaFoldDB" id="A0A0D5NLG9"/>
<dbReference type="EMBL" id="CP011058">
    <property type="protein sequence ID" value="AJY75768.1"/>
    <property type="molecule type" value="Genomic_DNA"/>
</dbReference>
<gene>
    <name evidence="10" type="ORF">VN24_15925</name>
</gene>
<dbReference type="GO" id="GO:0005829">
    <property type="term" value="C:cytosol"/>
    <property type="evidence" value="ECO:0007669"/>
    <property type="project" value="TreeGrafter"/>
</dbReference>
<dbReference type="InterPro" id="IPR001867">
    <property type="entry name" value="OmpR/PhoB-type_DNA-bd"/>
</dbReference>
<keyword evidence="5" id="KW-0804">Transcription</keyword>
<evidence type="ECO:0000256" key="6">
    <source>
        <dbReference type="PROSITE-ProRule" id="PRU00169"/>
    </source>
</evidence>
<keyword evidence="11" id="KW-1185">Reference proteome</keyword>
<dbReference type="InterPro" id="IPR011006">
    <property type="entry name" value="CheY-like_superfamily"/>
</dbReference>
<dbReference type="InterPro" id="IPR001789">
    <property type="entry name" value="Sig_transdc_resp-reg_receiver"/>
</dbReference>
<evidence type="ECO:0000256" key="3">
    <source>
        <dbReference type="ARBA" id="ARBA00023015"/>
    </source>
</evidence>
<dbReference type="Pfam" id="PF00486">
    <property type="entry name" value="Trans_reg_C"/>
    <property type="match status" value="1"/>
</dbReference>
<organism evidence="10 11">
    <name type="scientific">Paenibacillus beijingensis</name>
    <dbReference type="NCBI Taxonomy" id="1126833"/>
    <lineage>
        <taxon>Bacteria</taxon>
        <taxon>Bacillati</taxon>
        <taxon>Bacillota</taxon>
        <taxon>Bacilli</taxon>
        <taxon>Bacillales</taxon>
        <taxon>Paenibacillaceae</taxon>
        <taxon>Paenibacillus</taxon>
    </lineage>
</organism>
<dbReference type="PANTHER" id="PTHR48111">
    <property type="entry name" value="REGULATOR OF RPOS"/>
    <property type="match status" value="1"/>
</dbReference>
<proteinExistence type="predicted"/>
<dbReference type="OrthoDB" id="9790442at2"/>
<keyword evidence="3" id="KW-0805">Transcription regulation</keyword>
<feature type="domain" description="Response regulatory" evidence="8">
    <location>
        <begin position="3"/>
        <end position="116"/>
    </location>
</feature>
<keyword evidence="2" id="KW-0902">Two-component regulatory system</keyword>
<keyword evidence="4 7" id="KW-0238">DNA-binding</keyword>
<dbReference type="InterPro" id="IPR036388">
    <property type="entry name" value="WH-like_DNA-bd_sf"/>
</dbReference>
<evidence type="ECO:0000256" key="7">
    <source>
        <dbReference type="PROSITE-ProRule" id="PRU01091"/>
    </source>
</evidence>
<dbReference type="PANTHER" id="PTHR48111:SF43">
    <property type="entry name" value="STAGE 0 SPORULATION PROTEIN A HOMOLOG"/>
    <property type="match status" value="1"/>
</dbReference>
<evidence type="ECO:0000259" key="8">
    <source>
        <dbReference type="PROSITE" id="PS50110"/>
    </source>
</evidence>
<sequence>MYRILIVEDDEKIGALLQSYICKYGFEAIIAKRLNKLNAEFEETAPHLVLMDINLPFFDGFYWCRQFRVRSNAPVIFISARAGEMDQVMAIENGGDDYLTKPIHLDLMIAKIKSALRRAYGEYASASAAGKAAGPSCGGLRLDNGRSHLEWSDRLVELTRNERLLAECLLEAEGRIVSRERLLEALWDDVQFVDDNTLTVNVTRLRKKMEELGLSEALETVRGQGYRLRTETLADRTV</sequence>
<reference evidence="11" key="2">
    <citation type="submission" date="2015-03" db="EMBL/GenBank/DDBJ databases">
        <title>Genome sequence of Paenibacillus beijingensis strain DSM 24997T.</title>
        <authorList>
            <person name="Kwak Y."/>
            <person name="Shin J.-H."/>
        </authorList>
    </citation>
    <scope>NUCLEOTIDE SEQUENCE [LARGE SCALE GENOMIC DNA]</scope>
    <source>
        <strain evidence="11">DSM 24997</strain>
    </source>
</reference>
<evidence type="ECO:0000313" key="11">
    <source>
        <dbReference type="Proteomes" id="UP000032633"/>
    </source>
</evidence>
<dbReference type="STRING" id="1126833.VN24_15925"/>
<reference evidence="10 11" key="1">
    <citation type="journal article" date="2015" name="J. Biotechnol.">
        <title>Complete genome sequence of Paenibacillus beijingensis 7188(T) (=DSM 24997(T)), a novel rhizobacterium from jujube garden soil.</title>
        <authorList>
            <person name="Kwak Y."/>
            <person name="Shin J.H."/>
        </authorList>
    </citation>
    <scope>NUCLEOTIDE SEQUENCE [LARGE SCALE GENOMIC DNA]</scope>
    <source>
        <strain evidence="10 11">DSM 24997</strain>
    </source>
</reference>
<evidence type="ECO:0000256" key="1">
    <source>
        <dbReference type="ARBA" id="ARBA00022553"/>
    </source>
</evidence>
<dbReference type="CDD" id="cd00383">
    <property type="entry name" value="trans_reg_C"/>
    <property type="match status" value="1"/>
</dbReference>
<dbReference type="GO" id="GO:0000976">
    <property type="term" value="F:transcription cis-regulatory region binding"/>
    <property type="evidence" value="ECO:0007669"/>
    <property type="project" value="TreeGrafter"/>
</dbReference>
<dbReference type="InterPro" id="IPR016032">
    <property type="entry name" value="Sig_transdc_resp-reg_C-effctor"/>
</dbReference>
<dbReference type="SMART" id="SM00862">
    <property type="entry name" value="Trans_reg_C"/>
    <property type="match status" value="1"/>
</dbReference>
<dbReference type="KEGG" id="pbj:VN24_15925"/>
<feature type="modified residue" description="4-aspartylphosphate" evidence="6">
    <location>
        <position position="52"/>
    </location>
</feature>
<keyword evidence="1 6" id="KW-0597">Phosphoprotein</keyword>
<dbReference type="Gene3D" id="1.10.10.10">
    <property type="entry name" value="Winged helix-like DNA-binding domain superfamily/Winged helix DNA-binding domain"/>
    <property type="match status" value="1"/>
</dbReference>
<dbReference type="CDD" id="cd18159">
    <property type="entry name" value="REC_OmpR_NsrR-like"/>
    <property type="match status" value="1"/>
</dbReference>
<feature type="domain" description="OmpR/PhoB-type" evidence="9">
    <location>
        <begin position="132"/>
        <end position="230"/>
    </location>
</feature>
<evidence type="ECO:0000313" key="10">
    <source>
        <dbReference type="EMBL" id="AJY75768.1"/>
    </source>
</evidence>
<dbReference type="InterPro" id="IPR039420">
    <property type="entry name" value="WalR-like"/>
</dbReference>
<evidence type="ECO:0000256" key="2">
    <source>
        <dbReference type="ARBA" id="ARBA00023012"/>
    </source>
</evidence>
<dbReference type="GO" id="GO:0006355">
    <property type="term" value="P:regulation of DNA-templated transcription"/>
    <property type="evidence" value="ECO:0007669"/>
    <property type="project" value="InterPro"/>
</dbReference>
<dbReference type="SMART" id="SM00448">
    <property type="entry name" value="REC"/>
    <property type="match status" value="1"/>
</dbReference>
<dbReference type="PATRIC" id="fig|1126833.4.peg.3485"/>
<evidence type="ECO:0000256" key="5">
    <source>
        <dbReference type="ARBA" id="ARBA00023163"/>
    </source>
</evidence>
<feature type="DNA-binding region" description="OmpR/PhoB-type" evidence="7">
    <location>
        <begin position="132"/>
        <end position="230"/>
    </location>
</feature>
<dbReference type="SUPFAM" id="SSF46894">
    <property type="entry name" value="C-terminal effector domain of the bipartite response regulators"/>
    <property type="match status" value="1"/>
</dbReference>
<dbReference type="SUPFAM" id="SSF52172">
    <property type="entry name" value="CheY-like"/>
    <property type="match status" value="1"/>
</dbReference>
<dbReference type="PROSITE" id="PS51755">
    <property type="entry name" value="OMPR_PHOB"/>
    <property type="match status" value="1"/>
</dbReference>
<dbReference type="HOGENOM" id="CLU_000445_30_3_9"/>
<dbReference type="Pfam" id="PF00072">
    <property type="entry name" value="Response_reg"/>
    <property type="match status" value="1"/>
</dbReference>
<dbReference type="GO" id="GO:0000156">
    <property type="term" value="F:phosphorelay response regulator activity"/>
    <property type="evidence" value="ECO:0007669"/>
    <property type="project" value="TreeGrafter"/>
</dbReference>
<dbReference type="Proteomes" id="UP000032633">
    <property type="component" value="Chromosome"/>
</dbReference>